<name>A0ABP0JDW4_9DINO</name>
<keyword evidence="1" id="KW-0132">Cell division</keyword>
<dbReference type="Gene3D" id="1.25.40.10">
    <property type="entry name" value="Tetratricopeptide repeat domain"/>
    <property type="match status" value="1"/>
</dbReference>
<dbReference type="InterPro" id="IPR013105">
    <property type="entry name" value="TPR_2"/>
</dbReference>
<evidence type="ECO:0000313" key="2">
    <source>
        <dbReference type="Proteomes" id="UP001642464"/>
    </source>
</evidence>
<dbReference type="Pfam" id="PF07719">
    <property type="entry name" value="TPR_2"/>
    <property type="match status" value="1"/>
</dbReference>
<dbReference type="GO" id="GO:0051301">
    <property type="term" value="P:cell division"/>
    <property type="evidence" value="ECO:0007669"/>
    <property type="project" value="UniProtKB-KW"/>
</dbReference>
<organism evidence="1 2">
    <name type="scientific">Durusdinium trenchii</name>
    <dbReference type="NCBI Taxonomy" id="1381693"/>
    <lineage>
        <taxon>Eukaryota</taxon>
        <taxon>Sar</taxon>
        <taxon>Alveolata</taxon>
        <taxon>Dinophyceae</taxon>
        <taxon>Suessiales</taxon>
        <taxon>Symbiodiniaceae</taxon>
        <taxon>Durusdinium</taxon>
    </lineage>
</organism>
<protein>
    <submittedName>
        <fullName evidence="1">Cell division cycle protein 16 homolog (Anaphase-promoting complex subunit 6) (APC6) (Cyclosome subunit 6)</fullName>
    </submittedName>
</protein>
<reference evidence="1 2" key="1">
    <citation type="submission" date="2024-02" db="EMBL/GenBank/DDBJ databases">
        <authorList>
            <person name="Chen Y."/>
            <person name="Shah S."/>
            <person name="Dougan E. K."/>
            <person name="Thang M."/>
            <person name="Chan C."/>
        </authorList>
    </citation>
    <scope>NUCLEOTIDE SEQUENCE [LARGE SCALE GENOMIC DNA]</scope>
</reference>
<dbReference type="PROSITE" id="PS50005">
    <property type="entry name" value="TPR"/>
    <property type="match status" value="1"/>
</dbReference>
<dbReference type="EMBL" id="CAXAMM010006869">
    <property type="protein sequence ID" value="CAK9012595.1"/>
    <property type="molecule type" value="Genomic_DNA"/>
</dbReference>
<dbReference type="InterPro" id="IPR011990">
    <property type="entry name" value="TPR-like_helical_dom_sf"/>
</dbReference>
<keyword evidence="2" id="KW-1185">Reference proteome</keyword>
<proteinExistence type="predicted"/>
<comment type="caution">
    <text evidence="1">The sequence shown here is derived from an EMBL/GenBank/DDBJ whole genome shotgun (WGS) entry which is preliminary data.</text>
</comment>
<dbReference type="SUPFAM" id="SSF48452">
    <property type="entry name" value="TPR-like"/>
    <property type="match status" value="1"/>
</dbReference>
<evidence type="ECO:0000313" key="1">
    <source>
        <dbReference type="EMBL" id="CAK9012595.1"/>
    </source>
</evidence>
<gene>
    <name evidence="1" type="ORF">SCF082_LOCUS11569</name>
</gene>
<keyword evidence="1" id="KW-0131">Cell cycle</keyword>
<dbReference type="Proteomes" id="UP001642464">
    <property type="component" value="Unassembled WGS sequence"/>
</dbReference>
<sequence>MLNMTNVVFYVAHQLMNAYPSTAIAWFTAGCYYYMIKKYEHARRFFHKALRFDGRFAPAWVAYGHAFAQHDESDQALAASLGPTATAGTWGPASVEPCLMHVT</sequence>
<dbReference type="PANTHER" id="PTHR12558">
    <property type="entry name" value="CELL DIVISION CYCLE 16,23,27"/>
    <property type="match status" value="1"/>
</dbReference>
<dbReference type="PANTHER" id="PTHR12558:SF9">
    <property type="entry name" value="CELL DIVISION CYCLE PROTEIN 16 HOMOLOG"/>
    <property type="match status" value="1"/>
</dbReference>
<accession>A0ABP0JDW4</accession>
<dbReference type="InterPro" id="IPR019734">
    <property type="entry name" value="TPR_rpt"/>
</dbReference>